<dbReference type="EMBL" id="DS113208">
    <property type="protein sequence ID" value="EAY19454.1"/>
    <property type="molecule type" value="Genomic_DNA"/>
</dbReference>
<feature type="region of interest" description="Disordered" evidence="1">
    <location>
        <begin position="870"/>
        <end position="901"/>
    </location>
</feature>
<keyword evidence="2" id="KW-1133">Transmembrane helix</keyword>
<evidence type="ECO:0000256" key="2">
    <source>
        <dbReference type="SAM" id="Phobius"/>
    </source>
</evidence>
<dbReference type="InterPro" id="IPR032675">
    <property type="entry name" value="LRR_dom_sf"/>
</dbReference>
<dbReference type="VEuPathDB" id="TrichDB:TVAG_101720"/>
<dbReference type="AlphaFoldDB" id="A2DJQ4"/>
<keyword evidence="2" id="KW-0472">Membrane</keyword>
<dbReference type="InterPro" id="IPR026906">
    <property type="entry name" value="LRR_5"/>
</dbReference>
<dbReference type="InterPro" id="IPR053139">
    <property type="entry name" value="Surface_bspA-like"/>
</dbReference>
<name>A2DJQ4_TRIV3</name>
<feature type="transmembrane region" description="Helical" evidence="2">
    <location>
        <begin position="912"/>
        <end position="939"/>
    </location>
</feature>
<dbReference type="VEuPathDB" id="TrichDB:TVAGG3_1038140"/>
<reference evidence="3" key="1">
    <citation type="submission" date="2006-10" db="EMBL/GenBank/DDBJ databases">
        <authorList>
            <person name="Amadeo P."/>
            <person name="Zhao Q."/>
            <person name="Wortman J."/>
            <person name="Fraser-Liggett C."/>
            <person name="Carlton J."/>
        </authorList>
    </citation>
    <scope>NUCLEOTIDE SEQUENCE</scope>
    <source>
        <strain evidence="3">G3</strain>
    </source>
</reference>
<gene>
    <name evidence="3" type="ORF">TVAG_101720</name>
</gene>
<dbReference type="Gene3D" id="3.80.10.10">
    <property type="entry name" value="Ribonuclease Inhibitor"/>
    <property type="match status" value="4"/>
</dbReference>
<proteinExistence type="predicted"/>
<keyword evidence="4" id="KW-1185">Reference proteome</keyword>
<dbReference type="Proteomes" id="UP000001542">
    <property type="component" value="Unassembled WGS sequence"/>
</dbReference>
<evidence type="ECO:0000313" key="4">
    <source>
        <dbReference type="Proteomes" id="UP000001542"/>
    </source>
</evidence>
<feature type="compositionally biased region" description="Low complexity" evidence="1">
    <location>
        <begin position="885"/>
        <end position="897"/>
    </location>
</feature>
<dbReference type="PANTHER" id="PTHR45661">
    <property type="entry name" value="SURFACE ANTIGEN"/>
    <property type="match status" value="1"/>
</dbReference>
<organism evidence="3 4">
    <name type="scientific">Trichomonas vaginalis (strain ATCC PRA-98 / G3)</name>
    <dbReference type="NCBI Taxonomy" id="412133"/>
    <lineage>
        <taxon>Eukaryota</taxon>
        <taxon>Metamonada</taxon>
        <taxon>Parabasalia</taxon>
        <taxon>Trichomonadida</taxon>
        <taxon>Trichomonadidae</taxon>
        <taxon>Trichomonas</taxon>
    </lineage>
</organism>
<keyword evidence="2" id="KW-0812">Transmembrane</keyword>
<evidence type="ECO:0000313" key="3">
    <source>
        <dbReference type="EMBL" id="EAY19454.1"/>
    </source>
</evidence>
<dbReference type="PANTHER" id="PTHR45661:SF3">
    <property type="entry name" value="IG-LIKE DOMAIN-CONTAINING PROTEIN"/>
    <property type="match status" value="1"/>
</dbReference>
<reference evidence="3" key="2">
    <citation type="journal article" date="2007" name="Science">
        <title>Draft genome sequence of the sexually transmitted pathogen Trichomonas vaginalis.</title>
        <authorList>
            <person name="Carlton J.M."/>
            <person name="Hirt R.P."/>
            <person name="Silva J.C."/>
            <person name="Delcher A.L."/>
            <person name="Schatz M."/>
            <person name="Zhao Q."/>
            <person name="Wortman J.R."/>
            <person name="Bidwell S.L."/>
            <person name="Alsmark U.C.M."/>
            <person name="Besteiro S."/>
            <person name="Sicheritz-Ponten T."/>
            <person name="Noel C.J."/>
            <person name="Dacks J.B."/>
            <person name="Foster P.G."/>
            <person name="Simillion C."/>
            <person name="Van de Peer Y."/>
            <person name="Miranda-Saavedra D."/>
            <person name="Barton G.J."/>
            <person name="Westrop G.D."/>
            <person name="Mueller S."/>
            <person name="Dessi D."/>
            <person name="Fiori P.L."/>
            <person name="Ren Q."/>
            <person name="Paulsen I."/>
            <person name="Zhang H."/>
            <person name="Bastida-Corcuera F.D."/>
            <person name="Simoes-Barbosa A."/>
            <person name="Brown M.T."/>
            <person name="Hayes R.D."/>
            <person name="Mukherjee M."/>
            <person name="Okumura C.Y."/>
            <person name="Schneider R."/>
            <person name="Smith A.J."/>
            <person name="Vanacova S."/>
            <person name="Villalvazo M."/>
            <person name="Haas B.J."/>
            <person name="Pertea M."/>
            <person name="Feldblyum T.V."/>
            <person name="Utterback T.R."/>
            <person name="Shu C.L."/>
            <person name="Osoegawa K."/>
            <person name="de Jong P.J."/>
            <person name="Hrdy I."/>
            <person name="Horvathova L."/>
            <person name="Zubacova Z."/>
            <person name="Dolezal P."/>
            <person name="Malik S.B."/>
            <person name="Logsdon J.M. Jr."/>
            <person name="Henze K."/>
            <person name="Gupta A."/>
            <person name="Wang C.C."/>
            <person name="Dunne R.L."/>
            <person name="Upcroft J.A."/>
            <person name="Upcroft P."/>
            <person name="White O."/>
            <person name="Salzberg S.L."/>
            <person name="Tang P."/>
            <person name="Chiu C.-H."/>
            <person name="Lee Y.-S."/>
            <person name="Embley T.M."/>
            <person name="Coombs G.H."/>
            <person name="Mottram J.C."/>
            <person name="Tachezy J."/>
            <person name="Fraser-Liggett C.M."/>
            <person name="Johnson P.J."/>
        </authorList>
    </citation>
    <scope>NUCLEOTIDE SEQUENCE [LARGE SCALE GENOMIC DNA]</scope>
    <source>
        <strain evidence="3">G3</strain>
    </source>
</reference>
<dbReference type="SUPFAM" id="SSF52058">
    <property type="entry name" value="L domain-like"/>
    <property type="match status" value="1"/>
</dbReference>
<protein>
    <submittedName>
        <fullName evidence="3">Surface antigen BspA-like</fullName>
    </submittedName>
</protein>
<dbReference type="Pfam" id="PF13306">
    <property type="entry name" value="LRR_5"/>
    <property type="match status" value="5"/>
</dbReference>
<dbReference type="SMR" id="A2DJQ4"/>
<evidence type="ECO:0000256" key="1">
    <source>
        <dbReference type="SAM" id="MobiDB-lite"/>
    </source>
</evidence>
<sequence length="1034" mass="117236">MNVPKYLCYYCSQLTSIKISNLDSIGEYAFAFCSNIVSINFNFKSNSQIQFRFFSFYYCGSFDIEISTIGVTFESYSFAYSKIKSLTIVTTTNGISFGSNCFYRCSSLTRVSAESETPIETTYNGLFFTECMKLTEVLITNLEVVQPKSFKNCISLRTVNIPQANTFKEYAFFNCKELEEITINQADLILDKYCFSRCSKLKTFPIDRIKTISEGAFCLCSSLTVGNDIVLTGKQSTFSGCNSLIDIKFKIQADSYKQDASIFEDCIGLTTVTFVSGGKSVVSPFMFKGCTSLTTVNFDDSITSIYDYAFENTLLTNLDLKNVYYISKKAFLNSKIETLTFNKQMTIDKTAFLGCTNLKLIKLQNDANIYNKDIFKDSPNVRIISSDSSLPPTGDTLIEFTNEDTAYNIPSSIKKIEKYAFKSSKVKTITCDHKIDFEWGFAEAKTLEEVVFTTKEIIEIASFAFCNCTNLKKVLLEPETYIIGDYAFYNCQSLSEINLSKFNSFGASSFENCFSLKSIRFMDLKEGKNVFIYDRAFYNCNKLIKVRFPDYGVQINQYCFAYTGIIAIEKIILDFDKGIGAFSHAYDLVYIKISFDLTTYSRSIPKYAFEYTSLLSFDIPYFQKIEAYAFSHINKSTYFVFTYDFYYDFIDPTAFYGSFNIKFDQKCRDGVILSIITIGEHEIAYDSILILTYGKMPSTYVIPSFITVVLPNAIQSCPIYSEDGKILDYGVTTLVIPHNIEFVTYNYYQPWRESSSTNFPIYDTLPLYLQNICFGGYYQSSNFDSPLLKNIYVTNNFTSSFWFKREKFIPVIKGECDSSTSFEDYAKGDYYAPTKKSTEYGQLTPSKKIDRVCIFEVPIPDIPSFLFSDDDEITENPQPSDNDENTNTTTTTTTTTNAFPFEIGEPNESSSLSLLIIILIAVAIVEVILILSLIILIVIKQKESEDSESTFEFNQEQIDTLLSGTTSVTITTALFNTQISDDSFAKDFEDDEETYLLASGLIGKLGSTHSILSRLIGIDFNTLRIGMILGEMKI</sequence>
<accession>A2DJQ4</accession>
<dbReference type="InParanoid" id="A2DJQ4"/>
<dbReference type="VEuPathDB" id="TrichDB:TVAGG3_1038130"/>
<dbReference type="VEuPathDB" id="TrichDB:TVAGG3_0487880"/>